<evidence type="ECO:0000256" key="1">
    <source>
        <dbReference type="ARBA" id="ARBA00004651"/>
    </source>
</evidence>
<dbReference type="PANTHER" id="PTHR38438:SF1">
    <property type="entry name" value="RIBOFLAVIN TRANSPORTER RIBU"/>
    <property type="match status" value="1"/>
</dbReference>
<keyword evidence="6 9" id="KW-1133">Transmembrane helix</keyword>
<evidence type="ECO:0000256" key="2">
    <source>
        <dbReference type="ARBA" id="ARBA00005540"/>
    </source>
</evidence>
<feature type="transmembrane region" description="Helical" evidence="9">
    <location>
        <begin position="81"/>
        <end position="100"/>
    </location>
</feature>
<dbReference type="Proteomes" id="UP000002026">
    <property type="component" value="Chromosome"/>
</dbReference>
<evidence type="ECO:0000256" key="6">
    <source>
        <dbReference type="ARBA" id="ARBA00022989"/>
    </source>
</evidence>
<evidence type="ECO:0000313" key="11">
    <source>
        <dbReference type="Proteomes" id="UP000002026"/>
    </source>
</evidence>
<feature type="transmembrane region" description="Helical" evidence="9">
    <location>
        <begin position="51"/>
        <end position="75"/>
    </location>
</feature>
<evidence type="ECO:0000256" key="8">
    <source>
        <dbReference type="PIRNR" id="PIRNR037778"/>
    </source>
</evidence>
<reference evidence="10 11" key="1">
    <citation type="journal article" date="2009" name="Stand. Genomic Sci.">
        <title>Complete genome sequence of Slackia heliotrinireducens type strain (RHS 1).</title>
        <authorList>
            <person name="Pukall R."/>
            <person name="Lapidus A."/>
            <person name="Nolan M."/>
            <person name="Copeland A."/>
            <person name="Glavina Del Rio T."/>
            <person name="Lucas S."/>
            <person name="Chen F."/>
            <person name="Tice H."/>
            <person name="Cheng J.F."/>
            <person name="Chertkov O."/>
            <person name="Bruce D."/>
            <person name="Goodwin L."/>
            <person name="Kuske C."/>
            <person name="Brettin T."/>
            <person name="Detter J.C."/>
            <person name="Han C."/>
            <person name="Pitluck S."/>
            <person name="Pati A."/>
            <person name="Mavrommatis K."/>
            <person name="Ivanova N."/>
            <person name="Ovchinnikova G."/>
            <person name="Chen A."/>
            <person name="Palaniappan K."/>
            <person name="Schneider S."/>
            <person name="Rohde M."/>
            <person name="Chain P."/>
            <person name="D'haeseleer P."/>
            <person name="Goker M."/>
            <person name="Bristow J."/>
            <person name="Eisen J.A."/>
            <person name="Markowitz V."/>
            <person name="Kyrpides N.C."/>
            <person name="Klenk H.P."/>
            <person name="Hugenholtz P."/>
        </authorList>
    </citation>
    <scope>NUCLEOTIDE SEQUENCE [LARGE SCALE GENOMIC DNA]</scope>
    <source>
        <strain evidence="11">ATCC 29202 / DSM 20476 / NCTC 11029 / RHS 1</strain>
    </source>
</reference>
<evidence type="ECO:0000256" key="7">
    <source>
        <dbReference type="ARBA" id="ARBA00023136"/>
    </source>
</evidence>
<gene>
    <name evidence="10" type="ordered locus">Shel_24050</name>
</gene>
<comment type="subcellular location">
    <subcellularLocation>
        <location evidence="1">Cell membrane</location>
        <topology evidence="1">Multi-pass membrane protein</topology>
    </subcellularLocation>
</comment>
<keyword evidence="3 8" id="KW-0813">Transport</keyword>
<evidence type="ECO:0000313" key="10">
    <source>
        <dbReference type="EMBL" id="ACV23413.1"/>
    </source>
</evidence>
<keyword evidence="4 8" id="KW-1003">Cell membrane</keyword>
<evidence type="ECO:0000256" key="4">
    <source>
        <dbReference type="ARBA" id="ARBA00022475"/>
    </source>
</evidence>
<evidence type="ECO:0000256" key="3">
    <source>
        <dbReference type="ARBA" id="ARBA00022448"/>
    </source>
</evidence>
<organism evidence="10 11">
    <name type="scientific">Slackia heliotrinireducens (strain ATCC 29202 / DSM 20476 / NCTC 11029 / RHS 1)</name>
    <name type="common">Peptococcus heliotrinreducens</name>
    <dbReference type="NCBI Taxonomy" id="471855"/>
    <lineage>
        <taxon>Bacteria</taxon>
        <taxon>Bacillati</taxon>
        <taxon>Actinomycetota</taxon>
        <taxon>Coriobacteriia</taxon>
        <taxon>Eggerthellales</taxon>
        <taxon>Eggerthellaceae</taxon>
        <taxon>Slackia</taxon>
    </lineage>
</organism>
<dbReference type="AlphaFoldDB" id="C7N1X2"/>
<feature type="transmembrane region" description="Helical" evidence="9">
    <location>
        <begin position="145"/>
        <end position="170"/>
    </location>
</feature>
<dbReference type="PANTHER" id="PTHR38438">
    <property type="entry name" value="RIBOFLAVIN TRANSPORTER RIBU"/>
    <property type="match status" value="1"/>
</dbReference>
<sequence>MPTMTNTNKWDTRTLVTMALLAAIAILLSFLEFPIFAAVPFLKLDVSFTPCAVAGFAYGPLAGFVVGAITAVAHGMISGNWVGALMNIVMVLAFVVPAAFIYKKNHTFKGAVIALVVATLVQSIVSVPANVLIDPLYGVPADVVLGLAGWIAAFNVVKGVANSVLTMVVYKSISNLITPQKDQVSGR</sequence>
<keyword evidence="5 9" id="KW-0812">Transmembrane</keyword>
<dbReference type="HOGENOM" id="CLU_086673_0_0_11"/>
<feature type="transmembrane region" description="Helical" evidence="9">
    <location>
        <begin position="112"/>
        <end position="133"/>
    </location>
</feature>
<dbReference type="RefSeq" id="WP_012799513.1">
    <property type="nucleotide sequence ID" value="NC_013165.1"/>
</dbReference>
<keyword evidence="7 8" id="KW-0472">Membrane</keyword>
<dbReference type="GO" id="GO:0005886">
    <property type="term" value="C:plasma membrane"/>
    <property type="evidence" value="ECO:0007669"/>
    <property type="project" value="UniProtKB-SubCell"/>
</dbReference>
<dbReference type="eggNOG" id="COG3601">
    <property type="taxonomic scope" value="Bacteria"/>
</dbReference>
<dbReference type="KEGG" id="shi:Shel_24050"/>
<comment type="similarity">
    <text evidence="2 8">Belongs to the prokaryotic riboflavin transporter (P-RFT) (TC 2.A.87) family.</text>
</comment>
<dbReference type="STRING" id="471855.Shel_24050"/>
<dbReference type="GO" id="GO:0032217">
    <property type="term" value="F:riboflavin transmembrane transporter activity"/>
    <property type="evidence" value="ECO:0007669"/>
    <property type="project" value="UniProtKB-UniRule"/>
</dbReference>
<dbReference type="EMBL" id="CP001684">
    <property type="protein sequence ID" value="ACV23413.1"/>
    <property type="molecule type" value="Genomic_DNA"/>
</dbReference>
<dbReference type="Gene3D" id="1.10.1760.20">
    <property type="match status" value="1"/>
</dbReference>
<dbReference type="Pfam" id="PF12822">
    <property type="entry name" value="ECF_trnsprt"/>
    <property type="match status" value="1"/>
</dbReference>
<dbReference type="PIRSF" id="PIRSF037778">
    <property type="entry name" value="UCP037778_transp_RibU"/>
    <property type="match status" value="1"/>
</dbReference>
<proteinExistence type="inferred from homology"/>
<evidence type="ECO:0000256" key="9">
    <source>
        <dbReference type="SAM" id="Phobius"/>
    </source>
</evidence>
<dbReference type="InterPro" id="IPR024529">
    <property type="entry name" value="ECF_trnsprt_substrate-spec"/>
</dbReference>
<evidence type="ECO:0000256" key="5">
    <source>
        <dbReference type="ARBA" id="ARBA00022692"/>
    </source>
</evidence>
<name>C7N1X2_SLAHD</name>
<protein>
    <recommendedName>
        <fullName evidence="8">Riboflavin transporter</fullName>
    </recommendedName>
</protein>
<comment type="function">
    <text evidence="8">Probably a riboflavin-binding protein that interacts with the energy-coupling factor (ECF) ABC-transporter complex.</text>
</comment>
<accession>C7N1X2</accession>
<dbReference type="InterPro" id="IPR025720">
    <property type="entry name" value="RibU"/>
</dbReference>
<keyword evidence="11" id="KW-1185">Reference proteome</keyword>
<feature type="transmembrane region" description="Helical" evidence="9">
    <location>
        <begin position="15"/>
        <end position="39"/>
    </location>
</feature>